<feature type="compositionally biased region" description="Low complexity" evidence="1">
    <location>
        <begin position="20"/>
        <end position="31"/>
    </location>
</feature>
<dbReference type="AlphaFoldDB" id="A0A383RAD4"/>
<organism evidence="2 3">
    <name type="scientific">Paenibacillus alvei</name>
    <name type="common">Bacillus alvei</name>
    <dbReference type="NCBI Taxonomy" id="44250"/>
    <lineage>
        <taxon>Bacteria</taxon>
        <taxon>Bacillati</taxon>
        <taxon>Bacillota</taxon>
        <taxon>Bacilli</taxon>
        <taxon>Bacillales</taxon>
        <taxon>Paenibacillaceae</taxon>
        <taxon>Paenibacillus</taxon>
    </lineage>
</organism>
<evidence type="ECO:0000313" key="2">
    <source>
        <dbReference type="EMBL" id="SYX83464.1"/>
    </source>
</evidence>
<proteinExistence type="predicted"/>
<name>A0A383RAD4_PAEAL</name>
<feature type="region of interest" description="Disordered" evidence="1">
    <location>
        <begin position="1"/>
        <end position="80"/>
    </location>
</feature>
<gene>
    <name evidence="2" type="ORF">PBLR_11886</name>
</gene>
<reference evidence="3" key="1">
    <citation type="submission" date="2018-08" db="EMBL/GenBank/DDBJ databases">
        <authorList>
            <person name="Chevrot R."/>
        </authorList>
    </citation>
    <scope>NUCLEOTIDE SEQUENCE [LARGE SCALE GENOMIC DNA]</scope>
</reference>
<accession>A0A383RAD4</accession>
<protein>
    <submittedName>
        <fullName evidence="2">Uncharacterized protein</fullName>
    </submittedName>
</protein>
<feature type="compositionally biased region" description="Polar residues" evidence="1">
    <location>
        <begin position="42"/>
        <end position="56"/>
    </location>
</feature>
<sequence length="164" mass="17547">MVVIMRTSRRKGSKPKHKLSASPRAASRSISKPGRTKASAPYMNQNVMGLTTPTDPSASNAAANQEAAGNAGGGSYTSLNRQYGIDDLMNTFGKIQKMFGMFQQARSMYSTFQSLMGPIALTKGNRAKAGGRRHSGKPVHKSQPSILSRSSRSNASKGQRGARK</sequence>
<evidence type="ECO:0000256" key="1">
    <source>
        <dbReference type="SAM" id="MobiDB-lite"/>
    </source>
</evidence>
<feature type="compositionally biased region" description="Low complexity" evidence="1">
    <location>
        <begin position="57"/>
        <end position="69"/>
    </location>
</feature>
<dbReference type="EMBL" id="LS992241">
    <property type="protein sequence ID" value="SYX83464.1"/>
    <property type="molecule type" value="Genomic_DNA"/>
</dbReference>
<feature type="compositionally biased region" description="Low complexity" evidence="1">
    <location>
        <begin position="142"/>
        <end position="156"/>
    </location>
</feature>
<dbReference type="Proteomes" id="UP000304148">
    <property type="component" value="Chromosome"/>
</dbReference>
<evidence type="ECO:0000313" key="3">
    <source>
        <dbReference type="Proteomes" id="UP000304148"/>
    </source>
</evidence>
<feature type="compositionally biased region" description="Basic residues" evidence="1">
    <location>
        <begin position="125"/>
        <end position="140"/>
    </location>
</feature>
<feature type="compositionally biased region" description="Basic residues" evidence="1">
    <location>
        <begin position="7"/>
        <end position="19"/>
    </location>
</feature>
<feature type="region of interest" description="Disordered" evidence="1">
    <location>
        <begin position="124"/>
        <end position="164"/>
    </location>
</feature>